<dbReference type="Proteomes" id="UP000289792">
    <property type="component" value="Unassembled WGS sequence"/>
</dbReference>
<accession>A0A4Q0XHZ6</accession>
<evidence type="ECO:0000313" key="2">
    <source>
        <dbReference type="Proteomes" id="UP000289792"/>
    </source>
</evidence>
<reference evidence="1 2" key="1">
    <citation type="submission" date="2019-01" db="EMBL/GenBank/DDBJ databases">
        <title>Genome sequence of the Antarctic species Gelidibacter gilvus ACAM 158(T).</title>
        <authorList>
            <person name="Bowman J.P."/>
        </authorList>
    </citation>
    <scope>NUCLEOTIDE SEQUENCE [LARGE SCALE GENOMIC DNA]</scope>
    <source>
        <strain evidence="1 2">IC158</strain>
    </source>
</reference>
<organism evidence="1 2">
    <name type="scientific">Gelidibacter gilvus</name>
    <dbReference type="NCBI Taxonomy" id="59602"/>
    <lineage>
        <taxon>Bacteria</taxon>
        <taxon>Pseudomonadati</taxon>
        <taxon>Bacteroidota</taxon>
        <taxon>Flavobacteriia</taxon>
        <taxon>Flavobacteriales</taxon>
        <taxon>Flavobacteriaceae</taxon>
        <taxon>Gelidibacter</taxon>
    </lineage>
</organism>
<name>A0A4Q0XHZ6_9FLAO</name>
<dbReference type="AlphaFoldDB" id="A0A4Q0XHZ6"/>
<evidence type="ECO:0000313" key="1">
    <source>
        <dbReference type="EMBL" id="RXJ51225.1"/>
    </source>
</evidence>
<dbReference type="EMBL" id="SDDZ01000002">
    <property type="protein sequence ID" value="RXJ51225.1"/>
    <property type="molecule type" value="Genomic_DNA"/>
</dbReference>
<proteinExistence type="predicted"/>
<comment type="caution">
    <text evidence="1">The sequence shown here is derived from an EMBL/GenBank/DDBJ whole genome shotgun (WGS) entry which is preliminary data.</text>
</comment>
<keyword evidence="2" id="KW-1185">Reference proteome</keyword>
<sequence length="118" mass="13438">MASKSKNAPSLFLREGGFKLGKELKDGRVVNYKQVVATHVSIQELLILNIELVEMRKEIKHLPADRQAEGLLNINLCLYRERLVTTYTLITCQLQLTVYPFLQTDSYPSLTLTSLTKI</sequence>
<gene>
    <name evidence="1" type="ORF">ESZ48_04955</name>
</gene>
<protein>
    <submittedName>
        <fullName evidence="1">Uncharacterized protein</fullName>
    </submittedName>
</protein>
<dbReference type="RefSeq" id="WP_129016223.1">
    <property type="nucleotide sequence ID" value="NZ_SDDZ01000002.1"/>
</dbReference>